<sequence length="99" mass="11271">MRRTPKLKVVKGYYWQARRIADAVAVVTWSVHAREYNFAARAIARVAKTSGRPVEWNAVEFPTAGDKWTAISARVTTDVTHWLTTQHEPSHLRLAVDKV</sequence>
<evidence type="ECO:0000313" key="1">
    <source>
        <dbReference type="EMBL" id="KAE9106236.1"/>
    </source>
</evidence>
<evidence type="ECO:0008006" key="3">
    <source>
        <dbReference type="Google" id="ProtNLM"/>
    </source>
</evidence>
<evidence type="ECO:0000313" key="2">
    <source>
        <dbReference type="Proteomes" id="UP000488956"/>
    </source>
</evidence>
<name>A0A6G0L213_9STRA</name>
<gene>
    <name evidence="1" type="ORF">PF010_g12696</name>
</gene>
<proteinExistence type="predicted"/>
<dbReference type="EMBL" id="QXFX01000717">
    <property type="protein sequence ID" value="KAE9106236.1"/>
    <property type="molecule type" value="Genomic_DNA"/>
</dbReference>
<accession>A0A6G0L213</accession>
<reference evidence="1 2" key="1">
    <citation type="submission" date="2018-09" db="EMBL/GenBank/DDBJ databases">
        <title>Genomic investigation of the strawberry pathogen Phytophthora fragariae indicates pathogenicity is determined by transcriptional variation in three key races.</title>
        <authorList>
            <person name="Adams T.M."/>
            <person name="Armitage A.D."/>
            <person name="Sobczyk M.K."/>
            <person name="Bates H.J."/>
            <person name="Dunwell J.M."/>
            <person name="Nellist C.F."/>
            <person name="Harrison R.J."/>
        </authorList>
    </citation>
    <scope>NUCLEOTIDE SEQUENCE [LARGE SCALE GENOMIC DNA]</scope>
    <source>
        <strain evidence="1 2">ONT-3</strain>
    </source>
</reference>
<organism evidence="1 2">
    <name type="scientific">Phytophthora fragariae</name>
    <dbReference type="NCBI Taxonomy" id="53985"/>
    <lineage>
        <taxon>Eukaryota</taxon>
        <taxon>Sar</taxon>
        <taxon>Stramenopiles</taxon>
        <taxon>Oomycota</taxon>
        <taxon>Peronosporomycetes</taxon>
        <taxon>Peronosporales</taxon>
        <taxon>Peronosporaceae</taxon>
        <taxon>Phytophthora</taxon>
    </lineage>
</organism>
<protein>
    <recommendedName>
        <fullName evidence="3">RNase H type-1 domain-containing protein</fullName>
    </recommendedName>
</protein>
<comment type="caution">
    <text evidence="1">The sequence shown here is derived from an EMBL/GenBank/DDBJ whole genome shotgun (WGS) entry which is preliminary data.</text>
</comment>
<dbReference type="AlphaFoldDB" id="A0A6G0L213"/>
<dbReference type="Proteomes" id="UP000488956">
    <property type="component" value="Unassembled WGS sequence"/>
</dbReference>